<dbReference type="Pfam" id="PF13490">
    <property type="entry name" value="zf-HC2"/>
    <property type="match status" value="1"/>
</dbReference>
<keyword evidence="2" id="KW-1133">Transmembrane helix</keyword>
<dbReference type="Proteomes" id="UP000076796">
    <property type="component" value="Unassembled WGS sequence"/>
</dbReference>
<sequence length="415" mass="44604">MNCQEVVERMHRYLDRDLTSDETAEMYQHIALCPMCAETFNILKSLNRELEDLPAVTPPVSLVDAIMPRLDAIDRDRHNLVIPPAVKNQEPAEMMPEIRRPRRAGSWWSTVGGRTAIGAAAAVLILGVAIFNNEPKMLSDAEIPYEEASTTSAGSTEESTEIQDQGTPQLFTDGGTAANSTEKEGSDPSDSTQSSALESSTESDPDPNETKGTAEPSDAPKETGEETPAPDASVKKDNEGVPQAPEQPATSNNEVPKSNATSPSAPPASEPQQNNEGVNGQTPPSESADTKPETLSPSNDPSADAGAGSAESSERSMGIAMMPEQWSSPDGLYRASLELDQLVIYRLPSGSNTSPEAMETLEKIPLSGKWVSGQWSEDGLTFKYKVQMNSELVESVYSIEKTEPPAATQQKKPKQ</sequence>
<feature type="compositionally biased region" description="Low complexity" evidence="1">
    <location>
        <begin position="302"/>
        <end position="311"/>
    </location>
</feature>
<evidence type="ECO:0000259" key="3">
    <source>
        <dbReference type="Pfam" id="PF13490"/>
    </source>
</evidence>
<dbReference type="AlphaFoldDB" id="A0A163KY70"/>
<accession>A0A163KY70</accession>
<evidence type="ECO:0000313" key="5">
    <source>
        <dbReference type="Proteomes" id="UP000076796"/>
    </source>
</evidence>
<dbReference type="InterPro" id="IPR027383">
    <property type="entry name" value="Znf_put"/>
</dbReference>
<feature type="domain" description="Putative zinc-finger" evidence="3">
    <location>
        <begin position="3"/>
        <end position="36"/>
    </location>
</feature>
<feature type="compositionally biased region" description="Polar residues" evidence="1">
    <location>
        <begin position="188"/>
        <end position="200"/>
    </location>
</feature>
<gene>
    <name evidence="4" type="ORF">AWU65_17780</name>
</gene>
<comment type="caution">
    <text evidence="4">The sequence shown here is derived from an EMBL/GenBank/DDBJ whole genome shotgun (WGS) entry which is preliminary data.</text>
</comment>
<feature type="transmembrane region" description="Helical" evidence="2">
    <location>
        <begin position="107"/>
        <end position="131"/>
    </location>
</feature>
<feature type="region of interest" description="Disordered" evidence="1">
    <location>
        <begin position="145"/>
        <end position="329"/>
    </location>
</feature>
<keyword evidence="2" id="KW-0812">Transmembrane</keyword>
<evidence type="ECO:0000256" key="2">
    <source>
        <dbReference type="SAM" id="Phobius"/>
    </source>
</evidence>
<organism evidence="4 5">
    <name type="scientific">Paenibacillus glucanolyticus</name>
    <dbReference type="NCBI Taxonomy" id="59843"/>
    <lineage>
        <taxon>Bacteria</taxon>
        <taxon>Bacillati</taxon>
        <taxon>Bacillota</taxon>
        <taxon>Bacilli</taxon>
        <taxon>Bacillales</taxon>
        <taxon>Paenibacillaceae</taxon>
        <taxon>Paenibacillus</taxon>
    </lineage>
</organism>
<dbReference type="OrthoDB" id="2381690at2"/>
<dbReference type="EMBL" id="LWMH01000001">
    <property type="protein sequence ID" value="KZS47639.1"/>
    <property type="molecule type" value="Genomic_DNA"/>
</dbReference>
<evidence type="ECO:0000313" key="4">
    <source>
        <dbReference type="EMBL" id="KZS47639.1"/>
    </source>
</evidence>
<dbReference type="STRING" id="59843.A3958_17195"/>
<reference evidence="4" key="1">
    <citation type="journal article" date="2016" name="Genome Announc.">
        <title>Draft genomes of two strains of Paenibacillus glucanolyticus with capability to degrade lignocellulose.</title>
        <authorList>
            <person name="Mathews S.L."/>
            <person name="Pawlak J."/>
            <person name="Grunden A.M."/>
        </authorList>
    </citation>
    <scope>NUCLEOTIDE SEQUENCE [LARGE SCALE GENOMIC DNA]</scope>
    <source>
        <strain evidence="4">SLM1</strain>
    </source>
</reference>
<keyword evidence="5" id="KW-1185">Reference proteome</keyword>
<protein>
    <submittedName>
        <fullName evidence="4">Anti-sigma factor</fullName>
    </submittedName>
</protein>
<evidence type="ECO:0000256" key="1">
    <source>
        <dbReference type="SAM" id="MobiDB-lite"/>
    </source>
</evidence>
<dbReference type="GeneID" id="97556915"/>
<keyword evidence="2" id="KW-0472">Membrane</keyword>
<feature type="compositionally biased region" description="Polar residues" evidence="1">
    <location>
        <begin position="272"/>
        <end position="301"/>
    </location>
</feature>
<proteinExistence type="predicted"/>
<name>A0A163KY70_9BACL</name>
<dbReference type="RefSeq" id="WP_063478932.1">
    <property type="nucleotide sequence ID" value="NZ_CP147845.1"/>
</dbReference>
<feature type="compositionally biased region" description="Low complexity" evidence="1">
    <location>
        <begin position="146"/>
        <end position="157"/>
    </location>
</feature>